<evidence type="ECO:0000259" key="2">
    <source>
        <dbReference type="PROSITE" id="PS50245"/>
    </source>
</evidence>
<comment type="caution">
    <text evidence="3">The sequence shown here is derived from an EMBL/GenBank/DDBJ whole genome shotgun (WGS) entry which is preliminary data.</text>
</comment>
<keyword evidence="4" id="KW-1185">Reference proteome</keyword>
<dbReference type="InterPro" id="IPR036859">
    <property type="entry name" value="CAP-Gly_dom_sf"/>
</dbReference>
<name>A0ABD2QMC4_9PLAT</name>
<feature type="domain" description="CAP-Gly" evidence="2">
    <location>
        <begin position="24"/>
        <end position="66"/>
    </location>
</feature>
<dbReference type="SUPFAM" id="SSF74924">
    <property type="entry name" value="Cap-Gly domain"/>
    <property type="match status" value="1"/>
</dbReference>
<feature type="coiled-coil region" evidence="1">
    <location>
        <begin position="134"/>
        <end position="161"/>
    </location>
</feature>
<protein>
    <submittedName>
        <fullName evidence="3">CAP-GLY domain-containing linker protein 1</fullName>
    </submittedName>
</protein>
<organism evidence="3 4">
    <name type="scientific">Cichlidogyrus casuarinus</name>
    <dbReference type="NCBI Taxonomy" id="1844966"/>
    <lineage>
        <taxon>Eukaryota</taxon>
        <taxon>Metazoa</taxon>
        <taxon>Spiralia</taxon>
        <taxon>Lophotrochozoa</taxon>
        <taxon>Platyhelminthes</taxon>
        <taxon>Monogenea</taxon>
        <taxon>Monopisthocotylea</taxon>
        <taxon>Dactylogyridea</taxon>
        <taxon>Ancyrocephalidae</taxon>
        <taxon>Cichlidogyrus</taxon>
    </lineage>
</organism>
<dbReference type="EMBL" id="JBJKFK010000043">
    <property type="protein sequence ID" value="KAL3320578.1"/>
    <property type="molecule type" value="Genomic_DNA"/>
</dbReference>
<reference evidence="3 4" key="1">
    <citation type="submission" date="2024-11" db="EMBL/GenBank/DDBJ databases">
        <title>Adaptive evolution of stress response genes in parasites aligns with host niche diversity.</title>
        <authorList>
            <person name="Hahn C."/>
            <person name="Resl P."/>
        </authorList>
    </citation>
    <scope>NUCLEOTIDE SEQUENCE [LARGE SCALE GENOMIC DNA]</scope>
    <source>
        <strain evidence="3">EGGRZ-B1_66</strain>
        <tissue evidence="3">Body</tissue>
    </source>
</reference>
<dbReference type="Proteomes" id="UP001626550">
    <property type="component" value="Unassembled WGS sequence"/>
</dbReference>
<evidence type="ECO:0000256" key="1">
    <source>
        <dbReference type="SAM" id="Coils"/>
    </source>
</evidence>
<sequence>MEFIVGQRVLYGKEFLPGIIAYIGPTSFSTHITYGLILDSAHGNSDGYLKGFRYFHCDPNHGVFCHEKKLVAAPPVISFTHRYEDSCASPYTYAGDEYFDENCSASEISVQSPSEKSSRPNTKLIDLKMLHFELEQSVMRLEGLEKVYERLQKDVEGHRDKNEELTL</sequence>
<evidence type="ECO:0000313" key="4">
    <source>
        <dbReference type="Proteomes" id="UP001626550"/>
    </source>
</evidence>
<accession>A0ABD2QMC4</accession>
<evidence type="ECO:0000313" key="3">
    <source>
        <dbReference type="EMBL" id="KAL3320578.1"/>
    </source>
</evidence>
<gene>
    <name evidence="3" type="primary">CLIP1_1</name>
    <name evidence="3" type="ORF">Ciccas_000744</name>
</gene>
<dbReference type="Pfam" id="PF01302">
    <property type="entry name" value="CAP_GLY"/>
    <property type="match status" value="1"/>
</dbReference>
<dbReference type="PANTHER" id="PTHR13958">
    <property type="entry name" value="CENTROSOME-ASSOCIATED PROTEIN 350"/>
    <property type="match status" value="1"/>
</dbReference>
<dbReference type="InterPro" id="IPR000938">
    <property type="entry name" value="CAP-Gly_domain"/>
</dbReference>
<dbReference type="InterPro" id="IPR028750">
    <property type="entry name" value="CEP350/CC187"/>
</dbReference>
<proteinExistence type="predicted"/>
<dbReference type="PANTHER" id="PTHR13958:SF3">
    <property type="entry name" value="CAP-GLY DOMAIN-CONTAINING PROTEIN-RELATED"/>
    <property type="match status" value="1"/>
</dbReference>
<dbReference type="Gene3D" id="2.30.30.190">
    <property type="entry name" value="CAP Gly-rich-like domain"/>
    <property type="match status" value="1"/>
</dbReference>
<keyword evidence="1" id="KW-0175">Coiled coil</keyword>
<dbReference type="SMART" id="SM01052">
    <property type="entry name" value="CAP_GLY"/>
    <property type="match status" value="1"/>
</dbReference>
<dbReference type="AlphaFoldDB" id="A0ABD2QMC4"/>
<dbReference type="PROSITE" id="PS50245">
    <property type="entry name" value="CAP_GLY_2"/>
    <property type="match status" value="1"/>
</dbReference>